<accession>A0A1I7W886</accession>
<sequence length="41" mass="4641">MPRLKKALKSRWNGRLRLVAVKAATPLTPAPYISRECTFAQ</sequence>
<evidence type="ECO:0000313" key="1">
    <source>
        <dbReference type="Proteomes" id="UP000095283"/>
    </source>
</evidence>
<dbReference type="AlphaFoldDB" id="A0A1I7W886"/>
<proteinExistence type="predicted"/>
<keyword evidence="1" id="KW-1185">Reference proteome</keyword>
<dbReference type="Proteomes" id="UP000095283">
    <property type="component" value="Unplaced"/>
</dbReference>
<organism evidence="1 2">
    <name type="scientific">Heterorhabditis bacteriophora</name>
    <name type="common">Entomopathogenic nematode worm</name>
    <dbReference type="NCBI Taxonomy" id="37862"/>
    <lineage>
        <taxon>Eukaryota</taxon>
        <taxon>Metazoa</taxon>
        <taxon>Ecdysozoa</taxon>
        <taxon>Nematoda</taxon>
        <taxon>Chromadorea</taxon>
        <taxon>Rhabditida</taxon>
        <taxon>Rhabditina</taxon>
        <taxon>Rhabditomorpha</taxon>
        <taxon>Strongyloidea</taxon>
        <taxon>Heterorhabditidae</taxon>
        <taxon>Heterorhabditis</taxon>
    </lineage>
</organism>
<reference evidence="2" key="1">
    <citation type="submission" date="2016-11" db="UniProtKB">
        <authorList>
            <consortium name="WormBaseParasite"/>
        </authorList>
    </citation>
    <scope>IDENTIFICATION</scope>
</reference>
<name>A0A1I7W886_HETBA</name>
<evidence type="ECO:0000313" key="2">
    <source>
        <dbReference type="WBParaSite" id="Hba_00859"/>
    </source>
</evidence>
<dbReference type="WBParaSite" id="Hba_00859">
    <property type="protein sequence ID" value="Hba_00859"/>
    <property type="gene ID" value="Hba_00859"/>
</dbReference>
<protein>
    <submittedName>
        <fullName evidence="2">Transposase</fullName>
    </submittedName>
</protein>